<dbReference type="GO" id="GO:0045087">
    <property type="term" value="P:innate immune response"/>
    <property type="evidence" value="ECO:0007669"/>
    <property type="project" value="UniProtKB-KW"/>
</dbReference>
<evidence type="ECO:0000256" key="1">
    <source>
        <dbReference type="ARBA" id="ARBA00022499"/>
    </source>
</evidence>
<comment type="caution">
    <text evidence="8">The sequence shown here is derived from an EMBL/GenBank/DDBJ whole genome shotgun (WGS) entry which is preliminary data.</text>
</comment>
<organism evidence="8 9">
    <name type="scientific">Elysia chlorotica</name>
    <name type="common">Eastern emerald elysia</name>
    <name type="synonym">Sea slug</name>
    <dbReference type="NCBI Taxonomy" id="188477"/>
    <lineage>
        <taxon>Eukaryota</taxon>
        <taxon>Metazoa</taxon>
        <taxon>Spiralia</taxon>
        <taxon>Lophotrochozoa</taxon>
        <taxon>Mollusca</taxon>
        <taxon>Gastropoda</taxon>
        <taxon>Heterobranchia</taxon>
        <taxon>Euthyneura</taxon>
        <taxon>Panpulmonata</taxon>
        <taxon>Sacoglossa</taxon>
        <taxon>Placobranchoidea</taxon>
        <taxon>Plakobranchidae</taxon>
        <taxon>Elysia</taxon>
    </lineage>
</organism>
<gene>
    <name evidence="8" type="ORF">EGW08_002496</name>
</gene>
<proteinExistence type="predicted"/>
<keyword evidence="3" id="KW-0399">Innate immunity</keyword>
<evidence type="ECO:0000256" key="4">
    <source>
        <dbReference type="ARBA" id="ARBA00022843"/>
    </source>
</evidence>
<evidence type="ECO:0000256" key="2">
    <source>
        <dbReference type="ARBA" id="ARBA00022553"/>
    </source>
</evidence>
<keyword evidence="5" id="KW-0391">Immunity</keyword>
<keyword evidence="1" id="KW-1017">Isopeptide bond</keyword>
<keyword evidence="9" id="KW-1185">Reference proteome</keyword>
<sequence>MMSPSYNNKLRGKIHYDFTHTVIPDNILHVIKKYDPNVLNDRDMDHIRATIKNRGNISGAEELLDYMSRYDNWFLCLLRALSDPNVKQETFAKHLERLKGELDAEIGPFAEGQVFQRRQNPQNDFDFEDDSAASAVGTVGSAPPRFEPDGPMDEGSYETIDVSQPSGPQRPSSHEYHQVPPTLPPPGEDGAGASAPEHIGSPRYPQDNNGGAQDAAPHQSRHAVRGHGREYDFTKEETESEFSAFPGWDSTMTDSLIREKMEPFLEEDGHYTFWYWNQMKRPAISVTYGGLMKNFVVHKKPRKSVPGVAKYYFINKQQHCDPSMTRLIQFHLNRGIQNTEPGCHRQIIYLRHHINS</sequence>
<dbReference type="OrthoDB" id="6112432at2759"/>
<reference evidence="8 9" key="1">
    <citation type="submission" date="2019-01" db="EMBL/GenBank/DDBJ databases">
        <title>A draft genome assembly of the solar-powered sea slug Elysia chlorotica.</title>
        <authorList>
            <person name="Cai H."/>
            <person name="Li Q."/>
            <person name="Fang X."/>
            <person name="Li J."/>
            <person name="Curtis N.E."/>
            <person name="Altenburger A."/>
            <person name="Shibata T."/>
            <person name="Feng M."/>
            <person name="Maeda T."/>
            <person name="Schwartz J.A."/>
            <person name="Shigenobu S."/>
            <person name="Lundholm N."/>
            <person name="Nishiyama T."/>
            <person name="Yang H."/>
            <person name="Hasebe M."/>
            <person name="Li S."/>
            <person name="Pierce S.K."/>
            <person name="Wang J."/>
        </authorList>
    </citation>
    <scope>NUCLEOTIDE SEQUENCE [LARGE SCALE GENOMIC DNA]</scope>
    <source>
        <strain evidence="8">EC2010</strain>
        <tissue evidence="8">Whole organism of an adult</tissue>
    </source>
</reference>
<dbReference type="EMBL" id="RQTK01000048">
    <property type="protein sequence ID" value="RUS89793.1"/>
    <property type="molecule type" value="Genomic_DNA"/>
</dbReference>
<accession>A0A3S1AEI7</accession>
<keyword evidence="2" id="KW-0597">Phosphoprotein</keyword>
<evidence type="ECO:0000256" key="5">
    <source>
        <dbReference type="ARBA" id="ARBA00022859"/>
    </source>
</evidence>
<protein>
    <recommendedName>
        <fullName evidence="7">Caspase recruitment domain-containing protein</fullName>
    </recommendedName>
</protein>
<evidence type="ECO:0000313" key="8">
    <source>
        <dbReference type="EMBL" id="RUS89793.1"/>
    </source>
</evidence>
<feature type="domain" description="Caspase recruitment" evidence="7">
    <location>
        <begin position="14"/>
        <end position="85"/>
    </location>
</feature>
<name>A0A3S1AEI7_ELYCH</name>
<evidence type="ECO:0000256" key="6">
    <source>
        <dbReference type="SAM" id="MobiDB-lite"/>
    </source>
</evidence>
<feature type="region of interest" description="Disordered" evidence="6">
    <location>
        <begin position="135"/>
        <end position="226"/>
    </location>
</feature>
<dbReference type="GO" id="GO:0005737">
    <property type="term" value="C:cytoplasm"/>
    <property type="evidence" value="ECO:0007669"/>
    <property type="project" value="UniProtKB-ARBA"/>
</dbReference>
<feature type="compositionally biased region" description="Polar residues" evidence="6">
    <location>
        <begin position="161"/>
        <end position="171"/>
    </location>
</feature>
<dbReference type="Pfam" id="PF16739">
    <property type="entry name" value="CARD_2"/>
    <property type="match status" value="1"/>
</dbReference>
<evidence type="ECO:0000256" key="3">
    <source>
        <dbReference type="ARBA" id="ARBA00022588"/>
    </source>
</evidence>
<dbReference type="AlphaFoldDB" id="A0A3S1AEI7"/>
<keyword evidence="4" id="KW-0832">Ubl conjugation</keyword>
<dbReference type="InterPro" id="IPR031964">
    <property type="entry name" value="CARD_dom"/>
</dbReference>
<dbReference type="Proteomes" id="UP000271974">
    <property type="component" value="Unassembled WGS sequence"/>
</dbReference>
<dbReference type="Gene3D" id="1.10.533.10">
    <property type="entry name" value="Death Domain, Fas"/>
    <property type="match status" value="1"/>
</dbReference>
<evidence type="ECO:0000259" key="7">
    <source>
        <dbReference type="Pfam" id="PF16739"/>
    </source>
</evidence>
<evidence type="ECO:0000313" key="9">
    <source>
        <dbReference type="Proteomes" id="UP000271974"/>
    </source>
</evidence>
<dbReference type="InterPro" id="IPR011029">
    <property type="entry name" value="DEATH-like_dom_sf"/>
</dbReference>